<comment type="catalytic activity">
    <reaction evidence="17">
        <text>ATP + H2O = ADP + phosphate + H(+)</text>
        <dbReference type="Rhea" id="RHEA:13065"/>
        <dbReference type="ChEBI" id="CHEBI:15377"/>
        <dbReference type="ChEBI" id="CHEBI:15378"/>
        <dbReference type="ChEBI" id="CHEBI:30616"/>
        <dbReference type="ChEBI" id="CHEBI:43474"/>
        <dbReference type="ChEBI" id="CHEBI:456216"/>
        <dbReference type="EC" id="5.6.2.3"/>
    </reaction>
</comment>
<keyword evidence="14" id="KW-0413">Isomerase</keyword>
<dbReference type="PROSITE" id="PS51193">
    <property type="entry name" value="HELICASE_ATP_BIND_2"/>
    <property type="match status" value="1"/>
</dbReference>
<dbReference type="FunFam" id="3.40.50.300:FF:000731">
    <property type="entry name" value="Fanconi anemia group J protein homolog"/>
    <property type="match status" value="1"/>
</dbReference>
<feature type="region of interest" description="Disordered" evidence="19">
    <location>
        <begin position="1095"/>
        <end position="1182"/>
    </location>
</feature>
<dbReference type="InterPro" id="IPR045028">
    <property type="entry name" value="DinG/Rad3-like"/>
</dbReference>
<feature type="compositionally biased region" description="Low complexity" evidence="19">
    <location>
        <begin position="1120"/>
        <end position="1130"/>
    </location>
</feature>
<evidence type="ECO:0000256" key="17">
    <source>
        <dbReference type="ARBA" id="ARBA00048954"/>
    </source>
</evidence>
<dbReference type="InterPro" id="IPR027417">
    <property type="entry name" value="P-loop_NTPase"/>
</dbReference>
<evidence type="ECO:0000256" key="1">
    <source>
        <dbReference type="ARBA" id="ARBA00001966"/>
    </source>
</evidence>
<keyword evidence="4" id="KW-0004">4Fe-4S</keyword>
<feature type="domain" description="Helicase ATP-binding" evidence="20">
    <location>
        <begin position="1"/>
        <end position="230"/>
    </location>
</feature>
<dbReference type="NCBIfam" id="TIGR00604">
    <property type="entry name" value="rad3"/>
    <property type="match status" value="1"/>
</dbReference>
<dbReference type="Proteomes" id="UP000594262">
    <property type="component" value="Unplaced"/>
</dbReference>
<dbReference type="SMART" id="SM00491">
    <property type="entry name" value="HELICc2"/>
    <property type="match status" value="1"/>
</dbReference>
<evidence type="ECO:0000256" key="14">
    <source>
        <dbReference type="ARBA" id="ARBA00023235"/>
    </source>
</evidence>
<dbReference type="GO" id="GO:0051539">
    <property type="term" value="F:4 iron, 4 sulfur cluster binding"/>
    <property type="evidence" value="ECO:0007669"/>
    <property type="project" value="UniProtKB-KW"/>
</dbReference>
<dbReference type="SMART" id="SM00488">
    <property type="entry name" value="DEXDc2"/>
    <property type="match status" value="1"/>
</dbReference>
<dbReference type="Gene3D" id="3.40.50.300">
    <property type="entry name" value="P-loop containing nucleotide triphosphate hydrolases"/>
    <property type="match status" value="2"/>
</dbReference>
<dbReference type="EnsemblMetazoa" id="CLYHEMT002447.1">
    <property type="protein sequence ID" value="CLYHEMP002447.1"/>
    <property type="gene ID" value="CLYHEMG002447"/>
</dbReference>
<dbReference type="GO" id="GO:0005524">
    <property type="term" value="F:ATP binding"/>
    <property type="evidence" value="ECO:0007669"/>
    <property type="project" value="UniProtKB-KW"/>
</dbReference>
<dbReference type="EC" id="5.6.2.3" evidence="16"/>
<evidence type="ECO:0000313" key="21">
    <source>
        <dbReference type="EnsemblMetazoa" id="CLYHEMP002447.1"/>
    </source>
</evidence>
<comment type="similarity">
    <text evidence="3">Belongs to the DEAD box helicase family. DEAH subfamily.</text>
</comment>
<evidence type="ECO:0000256" key="16">
    <source>
        <dbReference type="ARBA" id="ARBA00044969"/>
    </source>
</evidence>
<feature type="region of interest" description="Disordered" evidence="19">
    <location>
        <begin position="684"/>
        <end position="708"/>
    </location>
</feature>
<evidence type="ECO:0000256" key="5">
    <source>
        <dbReference type="ARBA" id="ARBA00022723"/>
    </source>
</evidence>
<feature type="compositionally biased region" description="Polar residues" evidence="19">
    <location>
        <begin position="12"/>
        <end position="21"/>
    </location>
</feature>
<feature type="compositionally biased region" description="Polar residues" evidence="19">
    <location>
        <begin position="855"/>
        <end position="867"/>
    </location>
</feature>
<dbReference type="CDD" id="cd18788">
    <property type="entry name" value="SF2_C_XPD"/>
    <property type="match status" value="1"/>
</dbReference>
<keyword evidence="8" id="KW-0378">Hydrolase</keyword>
<keyword evidence="12" id="KW-0411">Iron-sulfur</keyword>
<evidence type="ECO:0000256" key="4">
    <source>
        <dbReference type="ARBA" id="ARBA00022485"/>
    </source>
</evidence>
<dbReference type="InterPro" id="IPR010614">
    <property type="entry name" value="RAD3-like_helicase_DEAD"/>
</dbReference>
<evidence type="ECO:0000256" key="9">
    <source>
        <dbReference type="ARBA" id="ARBA00022806"/>
    </source>
</evidence>
<keyword evidence="22" id="KW-1185">Reference proteome</keyword>
<dbReference type="GO" id="GO:0003677">
    <property type="term" value="F:DNA binding"/>
    <property type="evidence" value="ECO:0007669"/>
    <property type="project" value="InterPro"/>
</dbReference>
<dbReference type="OrthoDB" id="19182at2759"/>
<evidence type="ECO:0000256" key="18">
    <source>
        <dbReference type="ARBA" id="ARBA00082714"/>
    </source>
</evidence>
<feature type="compositionally biased region" description="Basic and acidic residues" evidence="19">
    <location>
        <begin position="821"/>
        <end position="851"/>
    </location>
</feature>
<comment type="subcellular location">
    <subcellularLocation>
        <location evidence="2">Nucleus</location>
    </subcellularLocation>
</comment>
<evidence type="ECO:0000256" key="3">
    <source>
        <dbReference type="ARBA" id="ARBA00008792"/>
    </source>
</evidence>
<feature type="compositionally biased region" description="Basic and acidic residues" evidence="19">
    <location>
        <begin position="797"/>
        <end position="809"/>
    </location>
</feature>
<evidence type="ECO:0000256" key="19">
    <source>
        <dbReference type="SAM" id="MobiDB-lite"/>
    </source>
</evidence>
<comment type="cofactor">
    <cofactor evidence="1">
        <name>[4Fe-4S] cluster</name>
        <dbReference type="ChEBI" id="CHEBI:49883"/>
    </cofactor>
</comment>
<evidence type="ECO:0000256" key="15">
    <source>
        <dbReference type="ARBA" id="ARBA00023242"/>
    </source>
</evidence>
<evidence type="ECO:0000256" key="10">
    <source>
        <dbReference type="ARBA" id="ARBA00022840"/>
    </source>
</evidence>
<sequence>MEMKKPKHLSSEDGTCTSSSKDGAKNSKEKIQASDRLPKIYFGTRTHKQIGQIIRELRKTVYKDARMGILGSREYLCIHPAVSQSRDKNEECKNLIKGYQGKSCKFHSNYHKVTARPKFNKAWDVEDLVTAGKKVKGCPYYASRDLCKSADVIFCPYNYLIDPLIRNQMMINLKDQIVVLDEAHNIEDSAREAGSVQLTTIQLDDTVKDLSDMISCNISVNMHNCLLNLCNGILGWINKTKDSLDKRGFENEAKVWTGKEMVKMLAEDPAKMTSHTLTLYQNAFEKLVSEEQDAFNREDDDTPRINTKSLATLSSIIFILEKLFDQTKDFAEGYRVGLCRTTVMKPVIVTAPGGWLRKSNRSEKVWTYKLNLWCLNPAVVFSQVGEMARTIVLTSGTLSPMKSFSSELGVDFPISLEANHVIDDSQVLVGNIGSGPTNIAIKANFQNSETFAFQDEVGKAVLQICKAVPKGVLCFLPSYSMMEKLIKRWKTIDLWNTLCLCKTVHSEPRGSDKADFDEILGNYYASVSAKYKTEDGSVLNGALLFAVCRGKVSEGLDFSDDNARAVIVVGIPFPNVKDIQVELKRKYNNANVSRGLLNGGEWYEMQAFRALNQAVGRCIRHRNDWGAIIMIDERFQKSPKYRDGLSKWVRGRFQTFRDFQFCLTSITQFVENQTNPKLKRLETSEKVTSGKQPIGYSKETKNSASKESIMQNEISTGNVFPKSKTECCISKACEREMTPVHTGGMGMNNTVNRVNSIGSFIKKRPSGEMRTQTEDEQNTHLQDCKDLKSDIRTKQKLEQRLSRSLRNKETLSCTKMSPVKNDSKENKQKENDCLRRTSLDHVARSSIDEYKTSLPEHTTNNQTASSRMSKENLPETKLSNQRKSLNIASRFVYPENKQNNPIKPVDHSDQQEQNHQKCSDKLKTSENNFPKSTEKIEKSLYGDPNHQKCSDKLKTRENNGKLGKPSEKQNDNFEMSFEVCDDEELSMISTQVLKTGSDVKKELPALNSIVHNISSTFKKRSSVVKDLKQSAPFNQSKKDIQRFDQLDSSMSFLNQSNDSLLDADSTTCDFQPTVKKATVESPNMDLFDFDFEEDQQNFSPPLTNQKQSAKPVSQSKNNALNLSSTSTNRNETLRTRSQSNKTKPKITIDDDSSTRPLGENSNNKKIFKFVPPSSKKRLSDEIDQSIAKKDKIDQSEYPDVNETNQLETSMGKTLGMVKRRTKGKKIGRNLRRTTRKESVDNILKDENHCEKEQAMVDDIVACKNCGLLLHSEKSLFSVPYDLPRSVTSSTHVSVFKVQPTESLKEKITRDLPESEGSKAKGFNCNSYYDRASDCVYIPLYCAGCRSNTPSLNELVGFQVISYAEEKETETFLFESNPS</sequence>
<keyword evidence="10" id="KW-0067">ATP-binding</keyword>
<keyword evidence="5" id="KW-0479">Metal-binding</keyword>
<accession>A0A7M5UL93</accession>
<dbReference type="Pfam" id="PF13307">
    <property type="entry name" value="Helicase_C_2"/>
    <property type="match status" value="1"/>
</dbReference>
<dbReference type="PANTHER" id="PTHR11472:SF47">
    <property type="entry name" value="FANCONI ANEMIA GROUP J PROTEIN"/>
    <property type="match status" value="1"/>
</dbReference>
<evidence type="ECO:0000256" key="13">
    <source>
        <dbReference type="ARBA" id="ARBA00023204"/>
    </source>
</evidence>
<keyword evidence="7" id="KW-0227">DNA damage</keyword>
<feature type="compositionally biased region" description="Basic and acidic residues" evidence="19">
    <location>
        <begin position="941"/>
        <end position="971"/>
    </location>
</feature>
<feature type="region of interest" description="Disordered" evidence="19">
    <location>
        <begin position="941"/>
        <end position="972"/>
    </location>
</feature>
<feature type="compositionally biased region" description="Basic and acidic residues" evidence="19">
    <location>
        <begin position="904"/>
        <end position="924"/>
    </location>
</feature>
<evidence type="ECO:0000256" key="12">
    <source>
        <dbReference type="ARBA" id="ARBA00023014"/>
    </source>
</evidence>
<protein>
    <recommendedName>
        <fullName evidence="16">DNA 5'-3' helicase</fullName>
        <ecNumber evidence="16">5.6.2.3</ecNumber>
    </recommendedName>
    <alternativeName>
        <fullName evidence="18">DNA 5'-3' helicase FANCJ</fullName>
    </alternativeName>
</protein>
<proteinExistence type="inferred from homology"/>
<keyword evidence="11" id="KW-0408">Iron</keyword>
<evidence type="ECO:0000256" key="7">
    <source>
        <dbReference type="ARBA" id="ARBA00022763"/>
    </source>
</evidence>
<keyword evidence="15" id="KW-0539">Nucleus</keyword>
<dbReference type="InterPro" id="IPR006555">
    <property type="entry name" value="ATP-dep_Helicase_C"/>
</dbReference>
<evidence type="ECO:0000256" key="11">
    <source>
        <dbReference type="ARBA" id="ARBA00023004"/>
    </source>
</evidence>
<dbReference type="InterPro" id="IPR006554">
    <property type="entry name" value="Helicase-like_DEXD_c2"/>
</dbReference>
<evidence type="ECO:0000256" key="6">
    <source>
        <dbReference type="ARBA" id="ARBA00022741"/>
    </source>
</evidence>
<keyword evidence="6" id="KW-0547">Nucleotide-binding</keyword>
<feature type="region of interest" description="Disordered" evidence="19">
    <location>
        <begin position="797"/>
        <end position="929"/>
    </location>
</feature>
<organism evidence="21 22">
    <name type="scientific">Clytia hemisphaerica</name>
    <dbReference type="NCBI Taxonomy" id="252671"/>
    <lineage>
        <taxon>Eukaryota</taxon>
        <taxon>Metazoa</taxon>
        <taxon>Cnidaria</taxon>
        <taxon>Hydrozoa</taxon>
        <taxon>Hydroidolina</taxon>
        <taxon>Leptothecata</taxon>
        <taxon>Obeliida</taxon>
        <taxon>Clytiidae</taxon>
        <taxon>Clytia</taxon>
    </lineage>
</organism>
<keyword evidence="13" id="KW-0234">DNA repair</keyword>
<evidence type="ECO:0000256" key="2">
    <source>
        <dbReference type="ARBA" id="ARBA00004123"/>
    </source>
</evidence>
<dbReference type="GO" id="GO:0005634">
    <property type="term" value="C:nucleus"/>
    <property type="evidence" value="ECO:0007669"/>
    <property type="project" value="UniProtKB-SubCell"/>
</dbReference>
<reference evidence="21" key="1">
    <citation type="submission" date="2021-01" db="UniProtKB">
        <authorList>
            <consortium name="EnsemblMetazoa"/>
        </authorList>
    </citation>
    <scope>IDENTIFICATION</scope>
</reference>
<keyword evidence="9" id="KW-0347">Helicase</keyword>
<dbReference type="GO" id="GO:0046872">
    <property type="term" value="F:metal ion binding"/>
    <property type="evidence" value="ECO:0007669"/>
    <property type="project" value="UniProtKB-KW"/>
</dbReference>
<dbReference type="GeneID" id="136819677"/>
<evidence type="ECO:0000256" key="8">
    <source>
        <dbReference type="ARBA" id="ARBA00022801"/>
    </source>
</evidence>
<dbReference type="GO" id="GO:0016818">
    <property type="term" value="F:hydrolase activity, acting on acid anhydrides, in phosphorus-containing anhydrides"/>
    <property type="evidence" value="ECO:0007669"/>
    <property type="project" value="InterPro"/>
</dbReference>
<dbReference type="SUPFAM" id="SSF52540">
    <property type="entry name" value="P-loop containing nucleoside triphosphate hydrolases"/>
    <property type="match status" value="1"/>
</dbReference>
<feature type="compositionally biased region" description="Polar residues" evidence="19">
    <location>
        <begin position="1097"/>
        <end position="1119"/>
    </location>
</feature>
<dbReference type="Pfam" id="PF06733">
    <property type="entry name" value="DEAD_2"/>
    <property type="match status" value="1"/>
</dbReference>
<dbReference type="GO" id="GO:0043139">
    <property type="term" value="F:5'-3' DNA helicase activity"/>
    <property type="evidence" value="ECO:0007669"/>
    <property type="project" value="UniProtKB-EC"/>
</dbReference>
<dbReference type="InterPro" id="IPR013020">
    <property type="entry name" value="Rad3/Chl1-like"/>
</dbReference>
<feature type="region of interest" description="Disordered" evidence="19">
    <location>
        <begin position="1"/>
        <end position="30"/>
    </location>
</feature>
<name>A0A7M5UL93_9CNID</name>
<dbReference type="GO" id="GO:1990918">
    <property type="term" value="P:double-strand break repair involved in meiotic recombination"/>
    <property type="evidence" value="ECO:0007669"/>
    <property type="project" value="TreeGrafter"/>
</dbReference>
<dbReference type="RefSeq" id="XP_066932023.1">
    <property type="nucleotide sequence ID" value="XM_067075922.1"/>
</dbReference>
<dbReference type="GO" id="GO:0006289">
    <property type="term" value="P:nucleotide-excision repair"/>
    <property type="evidence" value="ECO:0007669"/>
    <property type="project" value="TreeGrafter"/>
</dbReference>
<dbReference type="PANTHER" id="PTHR11472">
    <property type="entry name" value="DNA REPAIR DEAD HELICASE RAD3/XP-D SUBFAMILY MEMBER"/>
    <property type="match status" value="1"/>
</dbReference>
<dbReference type="InterPro" id="IPR014013">
    <property type="entry name" value="Helic_SF1/SF2_ATP-bd_DinG/Rad3"/>
</dbReference>
<evidence type="ECO:0000313" key="22">
    <source>
        <dbReference type="Proteomes" id="UP000594262"/>
    </source>
</evidence>
<feature type="compositionally biased region" description="Polar residues" evidence="19">
    <location>
        <begin position="877"/>
        <end position="887"/>
    </location>
</feature>
<evidence type="ECO:0000259" key="20">
    <source>
        <dbReference type="PROSITE" id="PS51193"/>
    </source>
</evidence>